<keyword evidence="1" id="KW-0812">Transmembrane</keyword>
<accession>A0A8G2EXQ2</accession>
<dbReference type="AlphaFoldDB" id="A0A8G2EXQ2"/>
<name>A0A8G2EXQ2_9PROT</name>
<evidence type="ECO:0000313" key="3">
    <source>
        <dbReference type="EMBL" id="SDF28908.1"/>
    </source>
</evidence>
<keyword evidence="1" id="KW-0472">Membrane</keyword>
<proteinExistence type="predicted"/>
<sequence>MSPGVISRSMCMGMAVGFSPTVGLQAVLCFVIALVCNRFWRPAMFDWVIALVGSLVVNPLTMVPTYTFYYWIGCQAMTCSSLVEFKDAEHIKDFIFALGEGTGAILLGSVPFMVAGLPAGYFLGRVIERLLEARAQRRRVRLLELARRRREQELRAAQSIQSAQ</sequence>
<keyword evidence="4" id="KW-1185">Reference proteome</keyword>
<comment type="caution">
    <text evidence="3">The sequence shown here is derived from an EMBL/GenBank/DDBJ whole genome shotgun (WGS) entry which is preliminary data.</text>
</comment>
<dbReference type="EMBL" id="FNBW01000002">
    <property type="protein sequence ID" value="SDF28908.1"/>
    <property type="molecule type" value="Genomic_DNA"/>
</dbReference>
<evidence type="ECO:0000259" key="2">
    <source>
        <dbReference type="Pfam" id="PF09835"/>
    </source>
</evidence>
<evidence type="ECO:0000256" key="1">
    <source>
        <dbReference type="SAM" id="Phobius"/>
    </source>
</evidence>
<dbReference type="Proteomes" id="UP000198615">
    <property type="component" value="Unassembled WGS sequence"/>
</dbReference>
<feature type="transmembrane region" description="Helical" evidence="1">
    <location>
        <begin position="104"/>
        <end position="124"/>
    </location>
</feature>
<feature type="domain" description="DUF2062" evidence="2">
    <location>
        <begin position="2"/>
        <end position="134"/>
    </location>
</feature>
<reference evidence="3 4" key="1">
    <citation type="submission" date="2016-10" db="EMBL/GenBank/DDBJ databases">
        <authorList>
            <person name="Varghese N."/>
            <person name="Submissions S."/>
        </authorList>
    </citation>
    <scope>NUCLEOTIDE SEQUENCE [LARGE SCALE GENOMIC DNA]</scope>
    <source>
        <strain evidence="3 4">DSM 18839</strain>
    </source>
</reference>
<dbReference type="InterPro" id="IPR018639">
    <property type="entry name" value="DUF2062"/>
</dbReference>
<evidence type="ECO:0000313" key="4">
    <source>
        <dbReference type="Proteomes" id="UP000198615"/>
    </source>
</evidence>
<keyword evidence="1" id="KW-1133">Transmembrane helix</keyword>
<dbReference type="Pfam" id="PF09835">
    <property type="entry name" value="DUF2062"/>
    <property type="match status" value="1"/>
</dbReference>
<feature type="transmembrane region" description="Helical" evidence="1">
    <location>
        <begin position="47"/>
        <end position="72"/>
    </location>
</feature>
<protein>
    <recommendedName>
        <fullName evidence="2">DUF2062 domain-containing protein</fullName>
    </recommendedName>
</protein>
<gene>
    <name evidence="3" type="ORF">SAMN05660686_00907</name>
</gene>
<organism evidence="3 4">
    <name type="scientific">Thalassobaculum litoreum DSM 18839</name>
    <dbReference type="NCBI Taxonomy" id="1123362"/>
    <lineage>
        <taxon>Bacteria</taxon>
        <taxon>Pseudomonadati</taxon>
        <taxon>Pseudomonadota</taxon>
        <taxon>Alphaproteobacteria</taxon>
        <taxon>Rhodospirillales</taxon>
        <taxon>Thalassobaculaceae</taxon>
        <taxon>Thalassobaculum</taxon>
    </lineage>
</organism>
<feature type="transmembrane region" description="Helical" evidence="1">
    <location>
        <begin position="12"/>
        <end position="35"/>
    </location>
</feature>